<dbReference type="Ensembl" id="ENSPNAT00000027690.2">
    <property type="protein sequence ID" value="ENSPNAP00000018462.1"/>
    <property type="gene ID" value="ENSPNAG00000024856.2"/>
</dbReference>
<evidence type="ECO:0000256" key="1">
    <source>
        <dbReference type="SAM" id="Coils"/>
    </source>
</evidence>
<keyword evidence="1" id="KW-0175">Coiled coil</keyword>
<dbReference type="GeneID" id="108437268"/>
<accession>A0A3B4D2A5</accession>
<reference evidence="4" key="2">
    <citation type="submission" date="2025-08" db="UniProtKB">
        <authorList>
            <consortium name="Ensembl"/>
        </authorList>
    </citation>
    <scope>IDENTIFICATION</scope>
</reference>
<reference evidence="4" key="3">
    <citation type="submission" date="2025-09" db="UniProtKB">
        <authorList>
            <consortium name="Ensembl"/>
        </authorList>
    </citation>
    <scope>IDENTIFICATION</scope>
</reference>
<dbReference type="OMA" id="EAFHQTE"/>
<evidence type="ECO:0000313" key="5">
    <source>
        <dbReference type="Proteomes" id="UP001501920"/>
    </source>
</evidence>
<keyword evidence="3" id="KW-0812">Transmembrane</keyword>
<proteinExistence type="predicted"/>
<protein>
    <submittedName>
        <fullName evidence="4">Uncharacterized protein</fullName>
    </submittedName>
</protein>
<dbReference type="Proteomes" id="UP001501920">
    <property type="component" value="Chromosome 15"/>
</dbReference>
<feature type="region of interest" description="Disordered" evidence="2">
    <location>
        <begin position="196"/>
        <end position="219"/>
    </location>
</feature>
<evidence type="ECO:0000256" key="2">
    <source>
        <dbReference type="SAM" id="MobiDB-lite"/>
    </source>
</evidence>
<evidence type="ECO:0000256" key="3">
    <source>
        <dbReference type="SAM" id="Phobius"/>
    </source>
</evidence>
<keyword evidence="3" id="KW-1133">Transmembrane helix</keyword>
<name>A0A3B4D2A5_PYGNA</name>
<dbReference type="OrthoDB" id="8942450at2759"/>
<sequence length="237" mass="26135">MRMASSKSSQTTRNIIIACLALWSIISLITIVVWATSPDMKGASQCRAELQALQNTFDTEKAVQAKNKLALEEMVRHGWANQTKLLSRIDQLNDQLKQLNLSLEACQQENAALNANITSLENDIEFHKAIEANLTAQISQQQDLIENLQLNLTQVVSKLESCSAQTKAAQLLQLSAEKQQQACQTRNQHLEKQVTKCKQQSKTESTHESQTVNDGPPGPTSGTAMVVIVCISLLLIP</sequence>
<evidence type="ECO:0000313" key="4">
    <source>
        <dbReference type="Ensembl" id="ENSPNAP00000018462.1"/>
    </source>
</evidence>
<reference evidence="4 5" key="1">
    <citation type="submission" date="2020-10" db="EMBL/GenBank/DDBJ databases">
        <title>Pygocentrus nattereri (red-bellied piranha) genome, fPygNat1, primary haplotype.</title>
        <authorList>
            <person name="Myers G."/>
            <person name="Meyer A."/>
            <person name="Karagic N."/>
            <person name="Pippel M."/>
            <person name="Winkler S."/>
            <person name="Tracey A."/>
            <person name="Wood J."/>
            <person name="Formenti G."/>
            <person name="Howe K."/>
            <person name="Fedrigo O."/>
            <person name="Jarvis E.D."/>
        </authorList>
    </citation>
    <scope>NUCLEOTIDE SEQUENCE [LARGE SCALE GENOMIC DNA]</scope>
</reference>
<feature type="compositionally biased region" description="Polar residues" evidence="2">
    <location>
        <begin position="196"/>
        <end position="213"/>
    </location>
</feature>
<feature type="transmembrane region" description="Helical" evidence="3">
    <location>
        <begin position="12"/>
        <end position="35"/>
    </location>
</feature>
<organism evidence="4 5">
    <name type="scientific">Pygocentrus nattereri</name>
    <name type="common">Red-bellied piranha</name>
    <dbReference type="NCBI Taxonomy" id="42514"/>
    <lineage>
        <taxon>Eukaryota</taxon>
        <taxon>Metazoa</taxon>
        <taxon>Chordata</taxon>
        <taxon>Craniata</taxon>
        <taxon>Vertebrata</taxon>
        <taxon>Euteleostomi</taxon>
        <taxon>Actinopterygii</taxon>
        <taxon>Neopterygii</taxon>
        <taxon>Teleostei</taxon>
        <taxon>Ostariophysi</taxon>
        <taxon>Characiformes</taxon>
        <taxon>Characoidei</taxon>
        <taxon>Pygocentrus</taxon>
    </lineage>
</organism>
<feature type="coiled-coil region" evidence="1">
    <location>
        <begin position="82"/>
        <end position="165"/>
    </location>
</feature>
<dbReference type="AlphaFoldDB" id="A0A3B4D2A5"/>
<dbReference type="RefSeq" id="XP_017569744.1">
    <property type="nucleotide sequence ID" value="XM_017714255.2"/>
</dbReference>
<keyword evidence="5" id="KW-1185">Reference proteome</keyword>
<keyword evidence="3" id="KW-0472">Membrane</keyword>
<dbReference type="GeneTree" id="ENSGT00400000024256"/>